<comment type="caution">
    <text evidence="1">The sequence shown here is derived from an EMBL/GenBank/DDBJ whole genome shotgun (WGS) entry which is preliminary data.</text>
</comment>
<dbReference type="EMBL" id="RMVG01000006">
    <property type="protein sequence ID" value="RPE01290.1"/>
    <property type="molecule type" value="Genomic_DNA"/>
</dbReference>
<dbReference type="OrthoDB" id="6547649at2"/>
<proteinExistence type="predicted"/>
<organism evidence="1 2">
    <name type="scientific">Candidatus Pantoea deserta</name>
    <dbReference type="NCBI Taxonomy" id="1869313"/>
    <lineage>
        <taxon>Bacteria</taxon>
        <taxon>Pseudomonadati</taxon>
        <taxon>Pseudomonadota</taxon>
        <taxon>Gammaproteobacteria</taxon>
        <taxon>Enterobacterales</taxon>
        <taxon>Erwiniaceae</taxon>
        <taxon>Pantoea</taxon>
    </lineage>
</organism>
<dbReference type="Proteomes" id="UP000281332">
    <property type="component" value="Unassembled WGS sequence"/>
</dbReference>
<dbReference type="RefSeq" id="WP_123800895.1">
    <property type="nucleotide sequence ID" value="NZ_RMVG01000006.1"/>
</dbReference>
<dbReference type="AlphaFoldDB" id="A0A3N4PC44"/>
<protein>
    <submittedName>
        <fullName evidence="1">Uncharacterized protein</fullName>
    </submittedName>
</protein>
<evidence type="ECO:0000313" key="2">
    <source>
        <dbReference type="Proteomes" id="UP000281332"/>
    </source>
</evidence>
<name>A0A3N4PC44_9GAMM</name>
<evidence type="ECO:0000313" key="1">
    <source>
        <dbReference type="EMBL" id="RPE01290.1"/>
    </source>
</evidence>
<gene>
    <name evidence="1" type="ORF">BBB56_10505</name>
</gene>
<reference evidence="1 2" key="1">
    <citation type="submission" date="2018-11" db="EMBL/GenBank/DDBJ databases">
        <title>Whole genome sequencing of Pantoea sp. RIT388.</title>
        <authorList>
            <person name="Gan H.M."/>
            <person name="Hudson A.O."/>
        </authorList>
    </citation>
    <scope>NUCLEOTIDE SEQUENCE [LARGE SCALE GENOMIC DNA]</scope>
    <source>
        <strain evidence="1 2">RIT388</strain>
    </source>
</reference>
<keyword evidence="2" id="KW-1185">Reference proteome</keyword>
<accession>A0A3N4PC44</accession>
<sequence length="76" mass="8264">MSRIDKDVLNTEKAESLDDIHAVIGQMAAELLNAGRPLELTSLSDLLKQHAGQSADILLKKEYDDALSFLATKVPS</sequence>